<comment type="function">
    <text evidence="1">Required for ubiquinone (coenzyme Q) biosynthesis. Binds hydrophobic ubiquinone biosynthetic intermediates via its SCP2 domain and is essential for the stability of the Ubi complex. May constitute a docking platform where Ubi enzymes assemble and access their SCP2-bound polyprenyl substrates.</text>
</comment>
<evidence type="ECO:0000313" key="3">
    <source>
        <dbReference type="Proteomes" id="UP000001416"/>
    </source>
</evidence>
<comment type="subcellular location">
    <subcellularLocation>
        <location evidence="1">Cytoplasm</location>
    </subcellularLocation>
</comment>
<dbReference type="HAMAP" id="MF_02215">
    <property type="entry name" value="UbiJ"/>
    <property type="match status" value="1"/>
</dbReference>
<keyword evidence="1" id="KW-0831">Ubiquinone biosynthesis</keyword>
<dbReference type="OrthoDB" id="8525483at2"/>
<protein>
    <recommendedName>
        <fullName evidence="1">Ubiquinone biosynthesis accessory factor UbiJ</fullName>
    </recommendedName>
</protein>
<dbReference type="AlphaFoldDB" id="Q82TL8"/>
<dbReference type="Proteomes" id="UP000001416">
    <property type="component" value="Chromosome"/>
</dbReference>
<keyword evidence="1" id="KW-0963">Cytoplasm</keyword>
<proteinExistence type="inferred from homology"/>
<dbReference type="PANTHER" id="PTHR38693">
    <property type="entry name" value="UBIQUINONE BIOSYNTHESIS PROTEIN UBIJ"/>
    <property type="match status" value="1"/>
</dbReference>
<evidence type="ECO:0000313" key="2">
    <source>
        <dbReference type="EMBL" id="CAD85779.1"/>
    </source>
</evidence>
<comment type="pathway">
    <text evidence="1">Cofactor biosynthesis; ubiquinone biosynthesis.</text>
</comment>
<dbReference type="InterPro" id="IPR038989">
    <property type="entry name" value="UbiJ"/>
</dbReference>
<dbReference type="eggNOG" id="COG3165">
    <property type="taxonomic scope" value="Bacteria"/>
</dbReference>
<name>Q82TL8_NITEU</name>
<accession>Q82TL8</accession>
<dbReference type="HOGENOM" id="CLU_100130_0_0_4"/>
<gene>
    <name evidence="1" type="primary">ubiJ</name>
    <name evidence="2" type="ordered locus">NE1868</name>
</gene>
<organism evidence="2 3">
    <name type="scientific">Nitrosomonas europaea (strain ATCC 19718 / CIP 103999 / KCTC 2705 / NBRC 14298)</name>
    <dbReference type="NCBI Taxonomy" id="228410"/>
    <lineage>
        <taxon>Bacteria</taxon>
        <taxon>Pseudomonadati</taxon>
        <taxon>Pseudomonadota</taxon>
        <taxon>Betaproteobacteria</taxon>
        <taxon>Nitrosomonadales</taxon>
        <taxon>Nitrosomonadaceae</taxon>
        <taxon>Nitrosomonas</taxon>
    </lineage>
</organism>
<comment type="similarity">
    <text evidence="1">Belongs to the UbiJ family.</text>
</comment>
<dbReference type="UniPathway" id="UPA00232"/>
<evidence type="ECO:0000256" key="1">
    <source>
        <dbReference type="HAMAP-Rule" id="MF_02215"/>
    </source>
</evidence>
<dbReference type="GO" id="GO:0005737">
    <property type="term" value="C:cytoplasm"/>
    <property type="evidence" value="ECO:0007669"/>
    <property type="project" value="UniProtKB-SubCell"/>
</dbReference>
<dbReference type="GeneID" id="87105026"/>
<dbReference type="GO" id="GO:0006744">
    <property type="term" value="P:ubiquinone biosynthetic process"/>
    <property type="evidence" value="ECO:0007669"/>
    <property type="project" value="UniProtKB-UniRule"/>
</dbReference>
<sequence length="210" mass="23034">MITQSSLLTYPLAGCLNRLANKSSQVKQRLQTHANETVCFRIDSLASLSVTITQDGHFTTAAKDTQAAVILDIAAELIPRIASGEMAAFDKIIICGDPELADTLLYMGKIFQAGIEENLSSVMGDVLARRATLTGQELVRWHLGSIRNLSRALGEFLSEEQPVTASRNRFHQLASEVESLQRRILRLEKRITALVPSFSSIAGNLPRTGR</sequence>
<dbReference type="RefSeq" id="WP_011112406.1">
    <property type="nucleotide sequence ID" value="NC_004757.1"/>
</dbReference>
<dbReference type="KEGG" id="neu:NE1868"/>
<keyword evidence="3" id="KW-1185">Reference proteome</keyword>
<dbReference type="PANTHER" id="PTHR38693:SF1">
    <property type="entry name" value="UBIQUINONE BIOSYNTHESIS ACCESSORY FACTOR UBIJ"/>
    <property type="match status" value="1"/>
</dbReference>
<reference evidence="2 3" key="1">
    <citation type="journal article" date="2003" name="J. Bacteriol.">
        <title>Complete genome sequence of the ammonia-oxidizing bacterium and obligate chemolithoautotroph Nitrosomonas europaea.</title>
        <authorList>
            <person name="Chain P."/>
            <person name="Lamerdin J."/>
            <person name="Larimer F."/>
            <person name="Regala W."/>
            <person name="Land M."/>
            <person name="Hauser L."/>
            <person name="Hooper A."/>
            <person name="Klotz M."/>
            <person name="Norton J."/>
            <person name="Sayavedra-Soto L."/>
            <person name="Arciero D."/>
            <person name="Hommes N."/>
            <person name="Whittaker M."/>
            <person name="Arp D."/>
        </authorList>
    </citation>
    <scope>NUCLEOTIDE SEQUENCE [LARGE SCALE GENOMIC DNA]</scope>
    <source>
        <strain evidence="3">ATCC 19718 / CIP 103999 / KCTC 2705 / NBRC 14298</strain>
    </source>
</reference>
<dbReference type="EMBL" id="AL954747">
    <property type="protein sequence ID" value="CAD85779.1"/>
    <property type="molecule type" value="Genomic_DNA"/>
</dbReference>
<dbReference type="SMR" id="Q82TL8"/>
<dbReference type="STRING" id="228410.NE1868"/>